<dbReference type="Proteomes" id="UP000887580">
    <property type="component" value="Unplaced"/>
</dbReference>
<sequence>MNFIDLYKVEIINRLDQNANLWKEFNCIVGDAVIEEYLSAHIDAESREIKHKITQKLYDAIIESNNKDLLYPQIMEFMEMIDKELYQSLCVDKWKSETFSSTFQKFLIVLHKIRPVFDIKNVVCNLKQYSSELGKHYQPVIERWEKKNIDDEYAKSLIIRTLCILIDGATYHLLYAIYNSNKKAKEVIERIVHFVHAGDNIANAIEDIMTNGNESKHAYNLFFRSISPYHLRPLMYENSADYPLNLHDYQIEL</sequence>
<evidence type="ECO:0000313" key="1">
    <source>
        <dbReference type="Proteomes" id="UP000887580"/>
    </source>
</evidence>
<organism evidence="1 2">
    <name type="scientific">Panagrolaimus sp. PS1159</name>
    <dbReference type="NCBI Taxonomy" id="55785"/>
    <lineage>
        <taxon>Eukaryota</taxon>
        <taxon>Metazoa</taxon>
        <taxon>Ecdysozoa</taxon>
        <taxon>Nematoda</taxon>
        <taxon>Chromadorea</taxon>
        <taxon>Rhabditida</taxon>
        <taxon>Tylenchina</taxon>
        <taxon>Panagrolaimomorpha</taxon>
        <taxon>Panagrolaimoidea</taxon>
        <taxon>Panagrolaimidae</taxon>
        <taxon>Panagrolaimus</taxon>
    </lineage>
</organism>
<accession>A0AC35EX46</accession>
<proteinExistence type="predicted"/>
<protein>
    <submittedName>
        <fullName evidence="2">Uncharacterized protein</fullName>
    </submittedName>
</protein>
<name>A0AC35EX46_9BILA</name>
<dbReference type="WBParaSite" id="PS1159_v2.g10908.t1">
    <property type="protein sequence ID" value="PS1159_v2.g10908.t1"/>
    <property type="gene ID" value="PS1159_v2.g10908"/>
</dbReference>
<evidence type="ECO:0000313" key="2">
    <source>
        <dbReference type="WBParaSite" id="PS1159_v2.g10908.t1"/>
    </source>
</evidence>
<reference evidence="2" key="1">
    <citation type="submission" date="2022-11" db="UniProtKB">
        <authorList>
            <consortium name="WormBaseParasite"/>
        </authorList>
    </citation>
    <scope>IDENTIFICATION</scope>
</reference>